<accession>A0A0E9TQD8</accession>
<sequence>MAVDQTPACVEGGTCIAPKSQPP</sequence>
<organism evidence="2">
    <name type="scientific">Anguilla anguilla</name>
    <name type="common">European freshwater eel</name>
    <name type="synonym">Muraena anguilla</name>
    <dbReference type="NCBI Taxonomy" id="7936"/>
    <lineage>
        <taxon>Eukaryota</taxon>
        <taxon>Metazoa</taxon>
        <taxon>Chordata</taxon>
        <taxon>Craniata</taxon>
        <taxon>Vertebrata</taxon>
        <taxon>Euteleostomi</taxon>
        <taxon>Actinopterygii</taxon>
        <taxon>Neopterygii</taxon>
        <taxon>Teleostei</taxon>
        <taxon>Anguilliformes</taxon>
        <taxon>Anguillidae</taxon>
        <taxon>Anguilla</taxon>
    </lineage>
</organism>
<dbReference type="AlphaFoldDB" id="A0A0E9TQD8"/>
<name>A0A0E9TQD8_ANGAN</name>
<reference evidence="2" key="2">
    <citation type="journal article" date="2015" name="Fish Shellfish Immunol.">
        <title>Early steps in the European eel (Anguilla anguilla)-Vibrio vulnificus interaction in the gills: Role of the RtxA13 toxin.</title>
        <authorList>
            <person name="Callol A."/>
            <person name="Pajuelo D."/>
            <person name="Ebbesson L."/>
            <person name="Teles M."/>
            <person name="MacKenzie S."/>
            <person name="Amaro C."/>
        </authorList>
    </citation>
    <scope>NUCLEOTIDE SEQUENCE</scope>
</reference>
<proteinExistence type="predicted"/>
<evidence type="ECO:0000256" key="1">
    <source>
        <dbReference type="SAM" id="MobiDB-lite"/>
    </source>
</evidence>
<feature type="region of interest" description="Disordered" evidence="1">
    <location>
        <begin position="1"/>
        <end position="23"/>
    </location>
</feature>
<protein>
    <submittedName>
        <fullName evidence="2">Uncharacterized protein</fullName>
    </submittedName>
</protein>
<reference evidence="2" key="1">
    <citation type="submission" date="2014-11" db="EMBL/GenBank/DDBJ databases">
        <authorList>
            <person name="Amaro Gonzalez C."/>
        </authorList>
    </citation>
    <scope>NUCLEOTIDE SEQUENCE</scope>
</reference>
<evidence type="ECO:0000313" key="2">
    <source>
        <dbReference type="EMBL" id="JAH55677.1"/>
    </source>
</evidence>
<dbReference type="EMBL" id="GBXM01052900">
    <property type="protein sequence ID" value="JAH55677.1"/>
    <property type="molecule type" value="Transcribed_RNA"/>
</dbReference>